<comment type="caution">
    <text evidence="2">The sequence shown here is derived from an EMBL/GenBank/DDBJ whole genome shotgun (WGS) entry which is preliminary data.</text>
</comment>
<evidence type="ECO:0000259" key="1">
    <source>
        <dbReference type="Pfam" id="PF14420"/>
    </source>
</evidence>
<reference evidence="2" key="2">
    <citation type="journal article" date="2023" name="IMA Fungus">
        <title>Comparative genomic study of the Penicillium genus elucidates a diverse pangenome and 15 lateral gene transfer events.</title>
        <authorList>
            <person name="Petersen C."/>
            <person name="Sorensen T."/>
            <person name="Nielsen M.R."/>
            <person name="Sondergaard T.E."/>
            <person name="Sorensen J.L."/>
            <person name="Fitzpatrick D.A."/>
            <person name="Frisvad J.C."/>
            <person name="Nielsen K.L."/>
        </authorList>
    </citation>
    <scope>NUCLEOTIDE SEQUENCE</scope>
    <source>
        <strain evidence="2">IBT 22155</strain>
    </source>
</reference>
<proteinExistence type="predicted"/>
<accession>A0A9W9GW05</accession>
<dbReference type="AlphaFoldDB" id="A0A9W9GW05"/>
<name>A0A9W9GW05_9EURO</name>
<feature type="domain" description="Clr5" evidence="1">
    <location>
        <begin position="4"/>
        <end position="52"/>
    </location>
</feature>
<evidence type="ECO:0000313" key="2">
    <source>
        <dbReference type="EMBL" id="KAJ5131077.1"/>
    </source>
</evidence>
<dbReference type="OrthoDB" id="5392716at2759"/>
<sequence>MPPKIDLEPYKAEILDLLSQKTTHQAIFEILYDKYQILVRPTTFKRHLREWQSPVRTKKVDIYGRVEELLPRHNTRDILKILEKEGIPCSERTIRRVRAGLGIKLRLSPEEREQELDDIEAILISESIIGDIEDFGRRTLYRSKRSAPKSRCFCGPWLPTKEVSV</sequence>
<dbReference type="InterPro" id="IPR025676">
    <property type="entry name" value="Clr5_dom"/>
</dbReference>
<reference evidence="2" key="1">
    <citation type="submission" date="2022-11" db="EMBL/GenBank/DDBJ databases">
        <authorList>
            <person name="Petersen C."/>
        </authorList>
    </citation>
    <scope>NUCLEOTIDE SEQUENCE</scope>
    <source>
        <strain evidence="2">IBT 22155</strain>
    </source>
</reference>
<evidence type="ECO:0000313" key="3">
    <source>
        <dbReference type="Proteomes" id="UP001149079"/>
    </source>
</evidence>
<keyword evidence="3" id="KW-1185">Reference proteome</keyword>
<dbReference type="Proteomes" id="UP001149079">
    <property type="component" value="Unassembled WGS sequence"/>
</dbReference>
<gene>
    <name evidence="2" type="ORF">N7515_007116</name>
</gene>
<dbReference type="RefSeq" id="XP_056521456.1">
    <property type="nucleotide sequence ID" value="XM_056667860.1"/>
</dbReference>
<dbReference type="GeneID" id="81407030"/>
<dbReference type="EMBL" id="JAPQKL010000005">
    <property type="protein sequence ID" value="KAJ5131077.1"/>
    <property type="molecule type" value="Genomic_DNA"/>
</dbReference>
<protein>
    <recommendedName>
        <fullName evidence="1">Clr5 domain-containing protein</fullName>
    </recommendedName>
</protein>
<dbReference type="Pfam" id="PF14420">
    <property type="entry name" value="Clr5"/>
    <property type="match status" value="1"/>
</dbReference>
<organism evidence="2 3">
    <name type="scientific">Penicillium bovifimosum</name>
    <dbReference type="NCBI Taxonomy" id="126998"/>
    <lineage>
        <taxon>Eukaryota</taxon>
        <taxon>Fungi</taxon>
        <taxon>Dikarya</taxon>
        <taxon>Ascomycota</taxon>
        <taxon>Pezizomycotina</taxon>
        <taxon>Eurotiomycetes</taxon>
        <taxon>Eurotiomycetidae</taxon>
        <taxon>Eurotiales</taxon>
        <taxon>Aspergillaceae</taxon>
        <taxon>Penicillium</taxon>
    </lineage>
</organism>